<accession>A0AAW7XB42</accession>
<evidence type="ECO:0000313" key="1">
    <source>
        <dbReference type="EMBL" id="MDO6424892.1"/>
    </source>
</evidence>
<organism evidence="1 2">
    <name type="scientific">Saccharophagus degradans</name>
    <dbReference type="NCBI Taxonomy" id="86304"/>
    <lineage>
        <taxon>Bacteria</taxon>
        <taxon>Pseudomonadati</taxon>
        <taxon>Pseudomonadota</taxon>
        <taxon>Gammaproteobacteria</taxon>
        <taxon>Cellvibrionales</taxon>
        <taxon>Cellvibrionaceae</taxon>
        <taxon>Saccharophagus</taxon>
    </lineage>
</organism>
<reference evidence="1" key="1">
    <citation type="submission" date="2023-07" db="EMBL/GenBank/DDBJ databases">
        <title>Genome content predicts the carbon catabolic preferences of heterotrophic bacteria.</title>
        <authorList>
            <person name="Gralka M."/>
        </authorList>
    </citation>
    <scope>NUCLEOTIDE SEQUENCE</scope>
    <source>
        <strain evidence="1">I3M17_2</strain>
    </source>
</reference>
<dbReference type="EMBL" id="JAUOPB010000019">
    <property type="protein sequence ID" value="MDO6424892.1"/>
    <property type="molecule type" value="Genomic_DNA"/>
</dbReference>
<dbReference type="RefSeq" id="WP_303494159.1">
    <property type="nucleotide sequence ID" value="NZ_JAUOPB010000019.1"/>
</dbReference>
<dbReference type="Pfam" id="PF13469">
    <property type="entry name" value="Sulfotransfer_3"/>
    <property type="match status" value="1"/>
</dbReference>
<name>A0AAW7XB42_9GAMM</name>
<dbReference type="Proteomes" id="UP001169760">
    <property type="component" value="Unassembled WGS sequence"/>
</dbReference>
<protein>
    <submittedName>
        <fullName evidence="1">Sulfotransferase</fullName>
    </submittedName>
</protein>
<dbReference type="AlphaFoldDB" id="A0AAW7XB42"/>
<dbReference type="SUPFAM" id="SSF52540">
    <property type="entry name" value="P-loop containing nucleoside triphosphate hydrolases"/>
    <property type="match status" value="1"/>
</dbReference>
<proteinExistence type="predicted"/>
<evidence type="ECO:0000313" key="2">
    <source>
        <dbReference type="Proteomes" id="UP001169760"/>
    </source>
</evidence>
<gene>
    <name evidence="1" type="ORF">Q4521_20550</name>
</gene>
<sequence>MPPKNAIVVGMPRSGTSMSAAIFANQGYLVAEESEKELRAPDEYNPNGYWEAETLIRKNVEVFKQCGFDGDNTWNFERISKESADRINTLAPLDSHAEFVSSYNEKSPWVWKDPRLCYTVGYWWQLINPETTAVLLIKRDPKEIYNSFLRVKWRTLSKADKEDTYQRIADHIQFAENTIKSKGINCLTVNYSDFITTPDSIAEQINATFGLQLTAADLNFDKNLNNNSLKGKLGIYADIIADKIPKPIVKLAKSLMPKKLYRLIFPLRD</sequence>
<comment type="caution">
    <text evidence="1">The sequence shown here is derived from an EMBL/GenBank/DDBJ whole genome shotgun (WGS) entry which is preliminary data.</text>
</comment>
<dbReference type="Gene3D" id="3.40.50.300">
    <property type="entry name" value="P-loop containing nucleotide triphosphate hydrolases"/>
    <property type="match status" value="1"/>
</dbReference>
<dbReference type="InterPro" id="IPR027417">
    <property type="entry name" value="P-loop_NTPase"/>
</dbReference>